<dbReference type="InterPro" id="IPR058626">
    <property type="entry name" value="MdtA-like_b-barrel"/>
</dbReference>
<name>A0A1H8HC41_9SPHI</name>
<dbReference type="PROSITE" id="PS51257">
    <property type="entry name" value="PROKAR_LIPOPROTEIN"/>
    <property type="match status" value="1"/>
</dbReference>
<accession>A0A1H8HC41</accession>
<dbReference type="Proteomes" id="UP000198942">
    <property type="component" value="Unassembled WGS sequence"/>
</dbReference>
<evidence type="ECO:0000313" key="8">
    <source>
        <dbReference type="EMBL" id="SEN53108.1"/>
    </source>
</evidence>
<evidence type="ECO:0000256" key="2">
    <source>
        <dbReference type="ARBA" id="ARBA00009477"/>
    </source>
</evidence>
<evidence type="ECO:0000313" key="9">
    <source>
        <dbReference type="Proteomes" id="UP000198942"/>
    </source>
</evidence>
<dbReference type="Gene3D" id="2.40.50.100">
    <property type="match status" value="1"/>
</dbReference>
<feature type="domain" description="Multidrug resistance protein MdtA-like beta-barrel" evidence="6">
    <location>
        <begin position="206"/>
        <end position="281"/>
    </location>
</feature>
<evidence type="ECO:0000259" key="5">
    <source>
        <dbReference type="Pfam" id="PF25917"/>
    </source>
</evidence>
<dbReference type="PANTHER" id="PTHR30158">
    <property type="entry name" value="ACRA/E-RELATED COMPONENT OF DRUG EFFLUX TRANSPORTER"/>
    <property type="match status" value="1"/>
</dbReference>
<organism evidence="8 9">
    <name type="scientific">Mucilaginibacter gossypiicola</name>
    <dbReference type="NCBI Taxonomy" id="551995"/>
    <lineage>
        <taxon>Bacteria</taxon>
        <taxon>Pseudomonadati</taxon>
        <taxon>Bacteroidota</taxon>
        <taxon>Sphingobacteriia</taxon>
        <taxon>Sphingobacteriales</taxon>
        <taxon>Sphingobacteriaceae</taxon>
        <taxon>Mucilaginibacter</taxon>
    </lineage>
</organism>
<feature type="domain" description="Multidrug resistance protein MdtA-like barrel-sandwich hybrid" evidence="5">
    <location>
        <begin position="60"/>
        <end position="199"/>
    </location>
</feature>
<dbReference type="NCBIfam" id="TIGR01730">
    <property type="entry name" value="RND_mfp"/>
    <property type="match status" value="1"/>
</dbReference>
<dbReference type="EMBL" id="FOCL01000003">
    <property type="protein sequence ID" value="SEN53108.1"/>
    <property type="molecule type" value="Genomic_DNA"/>
</dbReference>
<dbReference type="GO" id="GO:0046677">
    <property type="term" value="P:response to antibiotic"/>
    <property type="evidence" value="ECO:0007669"/>
    <property type="project" value="TreeGrafter"/>
</dbReference>
<dbReference type="GO" id="GO:0022857">
    <property type="term" value="F:transmembrane transporter activity"/>
    <property type="evidence" value="ECO:0007669"/>
    <property type="project" value="InterPro"/>
</dbReference>
<dbReference type="AlphaFoldDB" id="A0A1H8HC41"/>
<dbReference type="InterPro" id="IPR058624">
    <property type="entry name" value="MdtA-like_HH"/>
</dbReference>
<evidence type="ECO:0000256" key="1">
    <source>
        <dbReference type="ARBA" id="ARBA00004196"/>
    </source>
</evidence>
<reference evidence="9" key="1">
    <citation type="submission" date="2016-10" db="EMBL/GenBank/DDBJ databases">
        <authorList>
            <person name="Varghese N."/>
            <person name="Submissions S."/>
        </authorList>
    </citation>
    <scope>NUCLEOTIDE SEQUENCE [LARGE SCALE GENOMIC DNA]</scope>
    <source>
        <strain evidence="9">Gh-48</strain>
    </source>
</reference>
<evidence type="ECO:0000259" key="7">
    <source>
        <dbReference type="Pfam" id="PF25967"/>
    </source>
</evidence>
<dbReference type="InterPro" id="IPR006143">
    <property type="entry name" value="RND_pump_MFP"/>
</dbReference>
<comment type="subcellular location">
    <subcellularLocation>
        <location evidence="1">Cell envelope</location>
    </subcellularLocation>
</comment>
<feature type="coiled-coil region" evidence="3">
    <location>
        <begin position="94"/>
        <end position="121"/>
    </location>
</feature>
<dbReference type="GO" id="GO:0005886">
    <property type="term" value="C:plasma membrane"/>
    <property type="evidence" value="ECO:0007669"/>
    <property type="project" value="TreeGrafter"/>
</dbReference>
<dbReference type="InterPro" id="IPR058625">
    <property type="entry name" value="MdtA-like_BSH"/>
</dbReference>
<dbReference type="Pfam" id="PF25917">
    <property type="entry name" value="BSH_RND"/>
    <property type="match status" value="1"/>
</dbReference>
<dbReference type="SUPFAM" id="SSF111369">
    <property type="entry name" value="HlyD-like secretion proteins"/>
    <property type="match status" value="1"/>
</dbReference>
<dbReference type="STRING" id="551995.SAMN05192574_103437"/>
<dbReference type="Gene3D" id="1.10.287.470">
    <property type="entry name" value="Helix hairpin bin"/>
    <property type="match status" value="1"/>
</dbReference>
<evidence type="ECO:0000259" key="4">
    <source>
        <dbReference type="Pfam" id="PF25876"/>
    </source>
</evidence>
<feature type="domain" description="Multidrug resistance protein MdtA-like alpha-helical hairpin" evidence="4">
    <location>
        <begin position="102"/>
        <end position="170"/>
    </location>
</feature>
<dbReference type="OrthoDB" id="9801814at2"/>
<sequence>MKHTYIYWLAPAALLTWASCGKPQKGGPAAMPPTPVYLADAKTAEAVYYDKYQGLVVSVNTVELRSQVPGFVTGIFFKEGDVVQKGKVLYEIDKRKYQAAFDQAKANVLSAEANLVKAQKDIDRYNMLLKSDAIARQTVDQAQATYETNKSQVAVAKAALESARTDLSYATITAPFTGRIGISQVRLGTQVVAGTTLMNTISAEHPIGVDVVINEQDINRFYGLQKSSTDSTFKLVLPDGSKYSKAGKVLAIDRGVSNQTGSIKVRIQFPNEDDVLKDGMSCVLQVLNSQSGERVQIPYKAVTEQMGEFFVFATRDTVVKDTAADKTVKDRRDTIAKQVKVKLGPRINSDVVVMDGIKQGDKVITDGFQRLRDGGRVTTGSAAPAGAAPKK</sequence>
<dbReference type="RefSeq" id="WP_091210762.1">
    <property type="nucleotide sequence ID" value="NZ_FOCL01000003.1"/>
</dbReference>
<feature type="domain" description="Multidrug resistance protein MdtA-like C-terminal permuted SH3" evidence="7">
    <location>
        <begin position="340"/>
        <end position="370"/>
    </location>
</feature>
<keyword evidence="3" id="KW-0175">Coiled coil</keyword>
<evidence type="ECO:0000259" key="6">
    <source>
        <dbReference type="Pfam" id="PF25944"/>
    </source>
</evidence>
<dbReference type="Pfam" id="PF25944">
    <property type="entry name" value="Beta-barrel_RND"/>
    <property type="match status" value="1"/>
</dbReference>
<dbReference type="GO" id="GO:0030313">
    <property type="term" value="C:cell envelope"/>
    <property type="evidence" value="ECO:0007669"/>
    <property type="project" value="UniProtKB-SubCell"/>
</dbReference>
<evidence type="ECO:0000256" key="3">
    <source>
        <dbReference type="SAM" id="Coils"/>
    </source>
</evidence>
<comment type="similarity">
    <text evidence="2">Belongs to the membrane fusion protein (MFP) (TC 8.A.1) family.</text>
</comment>
<dbReference type="Pfam" id="PF25967">
    <property type="entry name" value="RND-MFP_C"/>
    <property type="match status" value="1"/>
</dbReference>
<dbReference type="InterPro" id="IPR058627">
    <property type="entry name" value="MdtA-like_C"/>
</dbReference>
<gene>
    <name evidence="8" type="ORF">SAMN05192574_103437</name>
</gene>
<dbReference type="Gene3D" id="2.40.30.170">
    <property type="match status" value="1"/>
</dbReference>
<dbReference type="Gene3D" id="2.40.420.20">
    <property type="match status" value="1"/>
</dbReference>
<proteinExistence type="inferred from homology"/>
<protein>
    <submittedName>
        <fullName evidence="8">Membrane fusion protein, multidrug efflux system</fullName>
    </submittedName>
</protein>
<keyword evidence="9" id="KW-1185">Reference proteome</keyword>
<dbReference type="Pfam" id="PF25876">
    <property type="entry name" value="HH_MFP_RND"/>
    <property type="match status" value="1"/>
</dbReference>